<organism evidence="1 2">
    <name type="scientific">Bacillus salitolerans</name>
    <dbReference type="NCBI Taxonomy" id="1437434"/>
    <lineage>
        <taxon>Bacteria</taxon>
        <taxon>Bacillati</taxon>
        <taxon>Bacillota</taxon>
        <taxon>Bacilli</taxon>
        <taxon>Bacillales</taxon>
        <taxon>Bacillaceae</taxon>
        <taxon>Bacillus</taxon>
    </lineage>
</organism>
<comment type="caution">
    <text evidence="1">The sequence shown here is derived from an EMBL/GenBank/DDBJ whole genome shotgun (WGS) entry which is preliminary data.</text>
</comment>
<dbReference type="Proteomes" id="UP001597214">
    <property type="component" value="Unassembled WGS sequence"/>
</dbReference>
<dbReference type="EMBL" id="JBHUEM010000044">
    <property type="protein sequence ID" value="MFD1738341.1"/>
    <property type="molecule type" value="Genomic_DNA"/>
</dbReference>
<keyword evidence="2" id="KW-1185">Reference proteome</keyword>
<name>A0ABW4LV52_9BACI</name>
<proteinExistence type="predicted"/>
<sequence>MIQQNPNQLDNHIGYGIVDQNVDDIIRCDRNHVNIIYSNSMNPKGMEKLPIPLP</sequence>
<reference evidence="2" key="1">
    <citation type="journal article" date="2019" name="Int. J. Syst. Evol. Microbiol.">
        <title>The Global Catalogue of Microorganisms (GCM) 10K type strain sequencing project: providing services to taxonomists for standard genome sequencing and annotation.</title>
        <authorList>
            <consortium name="The Broad Institute Genomics Platform"/>
            <consortium name="The Broad Institute Genome Sequencing Center for Infectious Disease"/>
            <person name="Wu L."/>
            <person name="Ma J."/>
        </authorList>
    </citation>
    <scope>NUCLEOTIDE SEQUENCE [LARGE SCALE GENOMIC DNA]</scope>
    <source>
        <strain evidence="2">CCUG 49339</strain>
    </source>
</reference>
<protein>
    <submittedName>
        <fullName evidence="1">Uncharacterized protein</fullName>
    </submittedName>
</protein>
<accession>A0ABW4LV52</accession>
<evidence type="ECO:0000313" key="1">
    <source>
        <dbReference type="EMBL" id="MFD1738341.1"/>
    </source>
</evidence>
<dbReference type="RefSeq" id="WP_377929551.1">
    <property type="nucleotide sequence ID" value="NZ_JBHUEM010000044.1"/>
</dbReference>
<gene>
    <name evidence="1" type="ORF">ACFSCX_17600</name>
</gene>
<evidence type="ECO:0000313" key="2">
    <source>
        <dbReference type="Proteomes" id="UP001597214"/>
    </source>
</evidence>